<name>A0A8X6KYG5_TRICU</name>
<keyword evidence="2" id="KW-1185">Reference proteome</keyword>
<gene>
    <name evidence="1" type="ORF">TNCT_716181</name>
</gene>
<reference evidence="1" key="1">
    <citation type="submission" date="2020-07" db="EMBL/GenBank/DDBJ databases">
        <title>Multicomponent nature underlies the extraordinary mechanical properties of spider dragline silk.</title>
        <authorList>
            <person name="Kono N."/>
            <person name="Nakamura H."/>
            <person name="Mori M."/>
            <person name="Yoshida Y."/>
            <person name="Ohtoshi R."/>
            <person name="Malay A.D."/>
            <person name="Moran D.A.P."/>
            <person name="Tomita M."/>
            <person name="Numata K."/>
            <person name="Arakawa K."/>
        </authorList>
    </citation>
    <scope>NUCLEOTIDE SEQUENCE</scope>
</reference>
<evidence type="ECO:0000313" key="1">
    <source>
        <dbReference type="EMBL" id="GFQ86943.1"/>
    </source>
</evidence>
<organism evidence="1 2">
    <name type="scientific">Trichonephila clavata</name>
    <name type="common">Joro spider</name>
    <name type="synonym">Nephila clavata</name>
    <dbReference type="NCBI Taxonomy" id="2740835"/>
    <lineage>
        <taxon>Eukaryota</taxon>
        <taxon>Metazoa</taxon>
        <taxon>Ecdysozoa</taxon>
        <taxon>Arthropoda</taxon>
        <taxon>Chelicerata</taxon>
        <taxon>Arachnida</taxon>
        <taxon>Araneae</taxon>
        <taxon>Araneomorphae</taxon>
        <taxon>Entelegynae</taxon>
        <taxon>Araneoidea</taxon>
        <taxon>Nephilidae</taxon>
        <taxon>Trichonephila</taxon>
    </lineage>
</organism>
<evidence type="ECO:0000313" key="2">
    <source>
        <dbReference type="Proteomes" id="UP000887116"/>
    </source>
</evidence>
<sequence>MVVDIVISEIDQSKETFAFPIRTEWKNGSASLSLFFRDYKAPGQDVAKDGRKGARDLYSSHIDGIRETIFVQKDTIGHHSLVSLWIKRLESVRDAESHGTKLLYNAPFLDPVFQQP</sequence>
<dbReference type="EMBL" id="BMAO01023136">
    <property type="protein sequence ID" value="GFQ86943.1"/>
    <property type="molecule type" value="Genomic_DNA"/>
</dbReference>
<proteinExistence type="predicted"/>
<accession>A0A8X6KYG5</accession>
<dbReference type="Proteomes" id="UP000887116">
    <property type="component" value="Unassembled WGS sequence"/>
</dbReference>
<protein>
    <submittedName>
        <fullName evidence="1">Uncharacterized protein</fullName>
    </submittedName>
</protein>
<dbReference type="AlphaFoldDB" id="A0A8X6KYG5"/>
<comment type="caution">
    <text evidence="1">The sequence shown here is derived from an EMBL/GenBank/DDBJ whole genome shotgun (WGS) entry which is preliminary data.</text>
</comment>